<evidence type="ECO:0000313" key="2">
    <source>
        <dbReference type="Proteomes" id="UP000549913"/>
    </source>
</evidence>
<reference evidence="1 2" key="1">
    <citation type="submission" date="2020-07" db="EMBL/GenBank/DDBJ databases">
        <title>Sequencing the genomes of 1000 actinobacteria strains.</title>
        <authorList>
            <person name="Klenk H.-P."/>
        </authorList>
    </citation>
    <scope>NUCLEOTIDE SEQUENCE [LARGE SCALE GENOMIC DNA]</scope>
    <source>
        <strain evidence="1 2">DSM 26474</strain>
    </source>
</reference>
<sequence length="72" mass="7449">MVLSAKNGTWTAGTTLTYQWFAGGVAVSGATKSTFTPTAAQFAQKMSVQVTGKLNGYTTASKKSVETGVVAR</sequence>
<dbReference type="RefSeq" id="WP_179546708.1">
    <property type="nucleotide sequence ID" value="NZ_BSEW01000001.1"/>
</dbReference>
<accession>A0A852SJ90</accession>
<evidence type="ECO:0000313" key="1">
    <source>
        <dbReference type="EMBL" id="NYD69363.1"/>
    </source>
</evidence>
<name>A0A852SJ90_9MICO</name>
<organism evidence="1 2">
    <name type="scientific">Herbiconiux flava</name>
    <dbReference type="NCBI Taxonomy" id="881268"/>
    <lineage>
        <taxon>Bacteria</taxon>
        <taxon>Bacillati</taxon>
        <taxon>Actinomycetota</taxon>
        <taxon>Actinomycetes</taxon>
        <taxon>Micrococcales</taxon>
        <taxon>Microbacteriaceae</taxon>
        <taxon>Herbiconiux</taxon>
    </lineage>
</organism>
<dbReference type="Gene3D" id="2.60.40.2700">
    <property type="match status" value="1"/>
</dbReference>
<comment type="caution">
    <text evidence="1">The sequence shown here is derived from an EMBL/GenBank/DDBJ whole genome shotgun (WGS) entry which is preliminary data.</text>
</comment>
<dbReference type="AlphaFoldDB" id="A0A852SJ90"/>
<proteinExistence type="predicted"/>
<dbReference type="Proteomes" id="UP000549913">
    <property type="component" value="Unassembled WGS sequence"/>
</dbReference>
<keyword evidence="2" id="KW-1185">Reference proteome</keyword>
<dbReference type="EMBL" id="JACCBM010000001">
    <property type="protein sequence ID" value="NYD69363.1"/>
    <property type="molecule type" value="Genomic_DNA"/>
</dbReference>
<gene>
    <name evidence="1" type="ORF">BJ984_000521</name>
</gene>
<protein>
    <submittedName>
        <fullName evidence="1">Uncharacterized protein</fullName>
    </submittedName>
</protein>